<comment type="caution">
    <text evidence="3">The sequence shown here is derived from an EMBL/GenBank/DDBJ whole genome shotgun (WGS) entry which is preliminary data.</text>
</comment>
<dbReference type="Proteomes" id="UP001604335">
    <property type="component" value="Unassembled WGS sequence"/>
</dbReference>
<dbReference type="PROSITE" id="PS50975">
    <property type="entry name" value="ATP_GRASP"/>
    <property type="match status" value="1"/>
</dbReference>
<evidence type="ECO:0000259" key="2">
    <source>
        <dbReference type="PROSITE" id="PS50975"/>
    </source>
</evidence>
<dbReference type="PANTHER" id="PTHR21621:SF0">
    <property type="entry name" value="BETA-CITRYLGLUTAMATE SYNTHASE B-RELATED"/>
    <property type="match status" value="1"/>
</dbReference>
<reference evidence="4" key="1">
    <citation type="journal article" date="2024" name="Algal Res.">
        <title>Biochemical, toxicological and genomic investigation of a high-biomass producing Limnothrix strain isolated from Italian shallow drinking water reservoir.</title>
        <authorList>
            <person name="Simonazzi M."/>
            <person name="Shishido T.K."/>
            <person name="Delbaje E."/>
            <person name="Wahlsten M."/>
            <person name="Fewer D.P."/>
            <person name="Sivonen K."/>
            <person name="Pezzolesi L."/>
            <person name="Pistocchi R."/>
        </authorList>
    </citation>
    <scope>NUCLEOTIDE SEQUENCE [LARGE SCALE GENOMIC DNA]</scope>
    <source>
        <strain evidence="4">LRLZ20PSL1</strain>
    </source>
</reference>
<sequence length="332" mass="38749">MDFLIVTSEEDVHADAVIQAVEGNRLNPIRLNSEHFIQQSQYAYSWDQTGQLSQKHLTLLDSLREIQDLGVIWWRKPGDYQVFQKVQDPWAIQYCQEETESLIFSLPGLFPKAQWVNNYYNIRIPSHRINQIPVAKDLGILIPPTIVTNDYEAACDFVRSHQDCIVKPMRYSGFLHQDQQYGCYTRLIDLELLQGLKDSIRLAPVFIQKRIHKKAEYRVTLIGEKHFVCRIGAEAIPDQDVQLDWRVTEPDKLTHCPDELPDDYIQKLYGMLKVFGLNFGAFDIIRDDDDQLYFIELNPNGQWYWIELLTGLPMVQAMVELLEQLADRYISL</sequence>
<proteinExistence type="predicted"/>
<keyword evidence="1" id="KW-0067">ATP-binding</keyword>
<dbReference type="InterPro" id="IPR011761">
    <property type="entry name" value="ATP-grasp"/>
</dbReference>
<dbReference type="PANTHER" id="PTHR21621">
    <property type="entry name" value="RIBOSOMAL PROTEIN S6 MODIFICATION PROTEIN"/>
    <property type="match status" value="1"/>
</dbReference>
<dbReference type="EMBL" id="JAZAQF010000034">
    <property type="protein sequence ID" value="MFG3817297.1"/>
    <property type="molecule type" value="Genomic_DNA"/>
</dbReference>
<evidence type="ECO:0000313" key="4">
    <source>
        <dbReference type="Proteomes" id="UP001604335"/>
    </source>
</evidence>
<accession>A0ABW7C821</accession>
<keyword evidence="1" id="KW-0547">Nucleotide-binding</keyword>
<keyword evidence="4" id="KW-1185">Reference proteome</keyword>
<organism evidence="3 4">
    <name type="scientific">Limnothrix redekei LRLZ20PSL1</name>
    <dbReference type="NCBI Taxonomy" id="3112953"/>
    <lineage>
        <taxon>Bacteria</taxon>
        <taxon>Bacillati</taxon>
        <taxon>Cyanobacteriota</taxon>
        <taxon>Cyanophyceae</taxon>
        <taxon>Pseudanabaenales</taxon>
        <taxon>Pseudanabaenaceae</taxon>
        <taxon>Limnothrix</taxon>
    </lineage>
</organism>
<feature type="domain" description="ATP-grasp" evidence="2">
    <location>
        <begin position="132"/>
        <end position="323"/>
    </location>
</feature>
<name>A0ABW7C821_9CYAN</name>
<dbReference type="SUPFAM" id="SSF56059">
    <property type="entry name" value="Glutathione synthetase ATP-binding domain-like"/>
    <property type="match status" value="1"/>
</dbReference>
<gene>
    <name evidence="3" type="ORF">VPK24_06575</name>
</gene>
<protein>
    <recommendedName>
        <fullName evidence="2">ATP-grasp domain-containing protein</fullName>
    </recommendedName>
</protein>
<evidence type="ECO:0000313" key="3">
    <source>
        <dbReference type="EMBL" id="MFG3817297.1"/>
    </source>
</evidence>
<dbReference type="Gene3D" id="3.30.470.20">
    <property type="entry name" value="ATP-grasp fold, B domain"/>
    <property type="match status" value="1"/>
</dbReference>
<evidence type="ECO:0000256" key="1">
    <source>
        <dbReference type="PROSITE-ProRule" id="PRU00409"/>
    </source>
</evidence>